<organism evidence="2 3">
    <name type="scientific">Caenorhabditis tropicalis</name>
    <dbReference type="NCBI Taxonomy" id="1561998"/>
    <lineage>
        <taxon>Eukaryota</taxon>
        <taxon>Metazoa</taxon>
        <taxon>Ecdysozoa</taxon>
        <taxon>Nematoda</taxon>
        <taxon>Chromadorea</taxon>
        <taxon>Rhabditida</taxon>
        <taxon>Rhabditina</taxon>
        <taxon>Rhabditomorpha</taxon>
        <taxon>Rhabditoidea</taxon>
        <taxon>Rhabditidae</taxon>
        <taxon>Peloderinae</taxon>
        <taxon>Caenorhabditis</taxon>
    </lineage>
</organism>
<dbReference type="WBParaSite" id="Csp11.Scaffold629.g15782.t1">
    <property type="protein sequence ID" value="Csp11.Scaffold629.g15782.t1"/>
    <property type="gene ID" value="Csp11.Scaffold629.g15782"/>
</dbReference>
<dbReference type="AlphaFoldDB" id="A0A1I7U804"/>
<name>A0A1I7U804_9PELO</name>
<keyword evidence="2" id="KW-1185">Reference proteome</keyword>
<sequence length="134" mass="14968">MYEQVEETQLSPASPVPQEGVSNPLPSTTTPTTEAQKQHQTSYPHMLPLFEDGYKNLTLTSGTFSFDGLSIGNQLNLKGHMDEKIKPGRPRTVNTWKTRGIIKKRILTSYGVSMNKMANSLVLLFKRLSKTISD</sequence>
<feature type="compositionally biased region" description="Low complexity" evidence="1">
    <location>
        <begin position="24"/>
        <end position="33"/>
    </location>
</feature>
<proteinExistence type="predicted"/>
<reference evidence="3" key="1">
    <citation type="submission" date="2016-11" db="UniProtKB">
        <authorList>
            <consortium name="WormBaseParasite"/>
        </authorList>
    </citation>
    <scope>IDENTIFICATION</scope>
</reference>
<evidence type="ECO:0000313" key="2">
    <source>
        <dbReference type="Proteomes" id="UP000095282"/>
    </source>
</evidence>
<evidence type="ECO:0000256" key="1">
    <source>
        <dbReference type="SAM" id="MobiDB-lite"/>
    </source>
</evidence>
<dbReference type="PANTHER" id="PTHR46068">
    <property type="entry name" value="PROTEIN CBG27172"/>
    <property type="match status" value="1"/>
</dbReference>
<protein>
    <submittedName>
        <fullName evidence="3">Uncharacterized protein</fullName>
    </submittedName>
</protein>
<feature type="region of interest" description="Disordered" evidence="1">
    <location>
        <begin position="1"/>
        <end position="42"/>
    </location>
</feature>
<dbReference type="PANTHER" id="PTHR46068:SF1">
    <property type="entry name" value="TRANSPOSASE IS30-LIKE HTH DOMAIN-CONTAINING PROTEIN"/>
    <property type="match status" value="1"/>
</dbReference>
<dbReference type="Proteomes" id="UP000095282">
    <property type="component" value="Unplaced"/>
</dbReference>
<accession>A0A1I7U804</accession>
<evidence type="ECO:0000313" key="3">
    <source>
        <dbReference type="WBParaSite" id="Csp11.Scaffold629.g15782.t1"/>
    </source>
</evidence>